<evidence type="ECO:0000256" key="9">
    <source>
        <dbReference type="ARBA" id="ARBA00022840"/>
    </source>
</evidence>
<gene>
    <name evidence="16" type="ORF">E6O75_ATG08104</name>
</gene>
<dbReference type="EC" id="2.3.2.23" evidence="3"/>
<dbReference type="Pfam" id="PF00179">
    <property type="entry name" value="UQ_con"/>
    <property type="match status" value="2"/>
</dbReference>
<comment type="subcellular location">
    <subcellularLocation>
        <location evidence="2">Cytoplasm</location>
    </subcellularLocation>
    <subcellularLocation>
        <location evidence="1">Nucleus</location>
    </subcellularLocation>
</comment>
<evidence type="ECO:0000256" key="2">
    <source>
        <dbReference type="ARBA" id="ARBA00004496"/>
    </source>
</evidence>
<organism evidence="16 17">
    <name type="scientific">Venturia nashicola</name>
    <dbReference type="NCBI Taxonomy" id="86259"/>
    <lineage>
        <taxon>Eukaryota</taxon>
        <taxon>Fungi</taxon>
        <taxon>Dikarya</taxon>
        <taxon>Ascomycota</taxon>
        <taxon>Pezizomycotina</taxon>
        <taxon>Dothideomycetes</taxon>
        <taxon>Pleosporomycetidae</taxon>
        <taxon>Venturiales</taxon>
        <taxon>Venturiaceae</taxon>
        <taxon>Venturia</taxon>
    </lineage>
</organism>
<dbReference type="GO" id="GO:0006915">
    <property type="term" value="P:apoptotic process"/>
    <property type="evidence" value="ECO:0007669"/>
    <property type="project" value="UniProtKB-KW"/>
</dbReference>
<keyword evidence="7" id="KW-0547">Nucleotide-binding</keyword>
<evidence type="ECO:0000256" key="13">
    <source>
        <dbReference type="ARBA" id="ARBA00042316"/>
    </source>
</evidence>
<dbReference type="PROSITE" id="PS50127">
    <property type="entry name" value="UBC_2"/>
    <property type="match status" value="2"/>
</dbReference>
<dbReference type="Proteomes" id="UP000298493">
    <property type="component" value="Unassembled WGS sequence"/>
</dbReference>
<evidence type="ECO:0000256" key="10">
    <source>
        <dbReference type="ARBA" id="ARBA00023242"/>
    </source>
</evidence>
<keyword evidence="17" id="KW-1185">Reference proteome</keyword>
<dbReference type="GO" id="GO:0005737">
    <property type="term" value="C:cytoplasm"/>
    <property type="evidence" value="ECO:0007669"/>
    <property type="project" value="UniProtKB-SubCell"/>
</dbReference>
<dbReference type="GO" id="GO:0061631">
    <property type="term" value="F:ubiquitin conjugating enzyme activity"/>
    <property type="evidence" value="ECO:0007669"/>
    <property type="project" value="UniProtKB-EC"/>
</dbReference>
<keyword evidence="10" id="KW-0539">Nucleus</keyword>
<keyword evidence="4" id="KW-0963">Cytoplasm</keyword>
<evidence type="ECO:0000256" key="6">
    <source>
        <dbReference type="ARBA" id="ARBA00022703"/>
    </source>
</evidence>
<evidence type="ECO:0000313" key="16">
    <source>
        <dbReference type="EMBL" id="TID17358.1"/>
    </source>
</evidence>
<keyword evidence="9" id="KW-0067">ATP-binding</keyword>
<evidence type="ECO:0000256" key="4">
    <source>
        <dbReference type="ARBA" id="ARBA00022490"/>
    </source>
</evidence>
<dbReference type="AlphaFoldDB" id="A0A4Z1NV87"/>
<reference evidence="16 17" key="1">
    <citation type="submission" date="2019-04" db="EMBL/GenBank/DDBJ databases">
        <title>High contiguity whole genome sequence and gene annotation resource for two Venturia nashicola isolates.</title>
        <authorList>
            <person name="Prokchorchik M."/>
            <person name="Won K."/>
            <person name="Lee Y."/>
            <person name="Choi E.D."/>
            <person name="Segonzac C."/>
            <person name="Sohn K.H."/>
        </authorList>
    </citation>
    <scope>NUCLEOTIDE SEQUENCE [LARGE SCALE GENOMIC DNA]</scope>
    <source>
        <strain evidence="16 17">PRI2</strain>
    </source>
</reference>
<evidence type="ECO:0000256" key="8">
    <source>
        <dbReference type="ARBA" id="ARBA00022786"/>
    </source>
</evidence>
<keyword evidence="5" id="KW-0808">Transferase</keyword>
<proteinExistence type="predicted"/>
<evidence type="ECO:0000256" key="3">
    <source>
        <dbReference type="ARBA" id="ARBA00012486"/>
    </source>
</evidence>
<name>A0A4Z1NV87_9PEZI</name>
<protein>
    <recommendedName>
        <fullName evidence="11">Ubiquitin-conjugating enzyme E2 Z</fullName>
        <ecNumber evidence="3">2.3.2.23</ecNumber>
    </recommendedName>
    <alternativeName>
        <fullName evidence="12">E2 ubiquitin-conjugating enzyme Z</fullName>
    </alternativeName>
    <alternativeName>
        <fullName evidence="14">Ubiquitin carrier protein Z</fullName>
    </alternativeName>
    <alternativeName>
        <fullName evidence="13">Ubiquitin-protein ligase Z</fullName>
    </alternativeName>
</protein>
<dbReference type="EMBL" id="SNSC02000016">
    <property type="protein sequence ID" value="TID17358.1"/>
    <property type="molecule type" value="Genomic_DNA"/>
</dbReference>
<evidence type="ECO:0000256" key="12">
    <source>
        <dbReference type="ARBA" id="ARBA00041798"/>
    </source>
</evidence>
<evidence type="ECO:0000256" key="14">
    <source>
        <dbReference type="ARBA" id="ARBA00042401"/>
    </source>
</evidence>
<dbReference type="CDD" id="cd00195">
    <property type="entry name" value="UBCc_UEV"/>
    <property type="match status" value="1"/>
</dbReference>
<evidence type="ECO:0000313" key="17">
    <source>
        <dbReference type="Proteomes" id="UP000298493"/>
    </source>
</evidence>
<evidence type="ECO:0000256" key="11">
    <source>
        <dbReference type="ARBA" id="ARBA00039894"/>
    </source>
</evidence>
<keyword evidence="6" id="KW-0053">Apoptosis</keyword>
<dbReference type="PANTHER" id="PTHR46116">
    <property type="entry name" value="(E3-INDEPENDENT) E2 UBIQUITIN-CONJUGATING ENZYME"/>
    <property type="match status" value="1"/>
</dbReference>
<evidence type="ECO:0000259" key="15">
    <source>
        <dbReference type="PROSITE" id="PS50127"/>
    </source>
</evidence>
<dbReference type="PANTHER" id="PTHR46116:SF26">
    <property type="entry name" value="UBIQUITIN-CONJUGATING ENZYME E2 Z"/>
    <property type="match status" value="1"/>
</dbReference>
<dbReference type="SUPFAM" id="SSF54495">
    <property type="entry name" value="UBC-like"/>
    <property type="match status" value="2"/>
</dbReference>
<dbReference type="InterPro" id="IPR000608">
    <property type="entry name" value="UBC"/>
</dbReference>
<dbReference type="GO" id="GO:0043066">
    <property type="term" value="P:negative regulation of apoptotic process"/>
    <property type="evidence" value="ECO:0007669"/>
    <property type="project" value="TreeGrafter"/>
</dbReference>
<dbReference type="GO" id="GO:0005634">
    <property type="term" value="C:nucleus"/>
    <property type="evidence" value="ECO:0007669"/>
    <property type="project" value="UniProtKB-SubCell"/>
</dbReference>
<dbReference type="SMART" id="SM00212">
    <property type="entry name" value="UBCc"/>
    <property type="match status" value="2"/>
</dbReference>
<accession>A0A4Z1NV87</accession>
<dbReference type="STRING" id="86259.A0A4Z1NV87"/>
<dbReference type="InterPro" id="IPR016135">
    <property type="entry name" value="UBQ-conjugating_enzyme/RWD"/>
</dbReference>
<evidence type="ECO:0000256" key="7">
    <source>
        <dbReference type="ARBA" id="ARBA00022741"/>
    </source>
</evidence>
<feature type="domain" description="UBC core" evidence="15">
    <location>
        <begin position="4"/>
        <end position="164"/>
    </location>
</feature>
<dbReference type="GO" id="GO:0004869">
    <property type="term" value="F:cysteine-type endopeptidase inhibitor activity"/>
    <property type="evidence" value="ECO:0007669"/>
    <property type="project" value="TreeGrafter"/>
</dbReference>
<evidence type="ECO:0000256" key="1">
    <source>
        <dbReference type="ARBA" id="ARBA00004123"/>
    </source>
</evidence>
<comment type="caution">
    <text evidence="16">The sequence shown here is derived from an EMBL/GenBank/DDBJ whole genome shotgun (WGS) entry which is preliminary data.</text>
</comment>
<dbReference type="Gene3D" id="3.10.110.10">
    <property type="entry name" value="Ubiquitin Conjugating Enzyme"/>
    <property type="match status" value="2"/>
</dbReference>
<evidence type="ECO:0000256" key="5">
    <source>
        <dbReference type="ARBA" id="ARBA00022679"/>
    </source>
</evidence>
<keyword evidence="8" id="KW-0833">Ubl conjugation pathway</keyword>
<feature type="domain" description="UBC core" evidence="15">
    <location>
        <begin position="290"/>
        <end position="442"/>
    </location>
</feature>
<sequence length="444" mass="50993">MADQSVIRVTREVYELRKNGDLSIAAECRETNLRQIRALIVGPPDTPYEFGFFEFFLKFGKDYPTKAPSVNAITTNGGRTRFNPNIYAGGKVCLSILGTWRGERGEEWSSAQGLESILISIQSLMSGNPYENEPGFEQQKSDDDKKNAKLYVDKIRHESLRISVIDRMEDYLEMNKGVTKMVSSDHSSHSSDDSIYDLDGEAFEPFKDKCKLRFLWYYDSYQETVAREAERYKQGAKFERMPFEGHGNQMDGTFQYLDLQRRLTAIKDKMDEEIKSWANEGLRAVQREAGIAAKVKRQYEQSVQHFASQSDLALDLELVDDNPFVWRMTLVGRHLTNLDGGIIIIKMCISPRFPMEQPRVRVETPLFHHRISSTGQLCYLHDGSEDLATHVQAIINAIEDDDPGYDPRTTVNPEASRLLWGSETDKKNYTRRLRRSVQDSLEYC</sequence>
<dbReference type="CDD" id="cd23809">
    <property type="entry name" value="UBCc_UBE2Z"/>
    <property type="match status" value="1"/>
</dbReference>
<dbReference type="GO" id="GO:0005524">
    <property type="term" value="F:ATP binding"/>
    <property type="evidence" value="ECO:0007669"/>
    <property type="project" value="UniProtKB-KW"/>
</dbReference>